<organism evidence="1 2">
    <name type="scientific">Mycoplana azooxidifex</name>
    <dbReference type="NCBI Taxonomy" id="1636188"/>
    <lineage>
        <taxon>Bacteria</taxon>
        <taxon>Pseudomonadati</taxon>
        <taxon>Pseudomonadota</taxon>
        <taxon>Alphaproteobacteria</taxon>
        <taxon>Hyphomicrobiales</taxon>
        <taxon>Rhizobiaceae</taxon>
        <taxon>Mycoplana</taxon>
    </lineage>
</organism>
<evidence type="ECO:0000313" key="2">
    <source>
        <dbReference type="Proteomes" id="UP000574761"/>
    </source>
</evidence>
<proteinExistence type="predicted"/>
<reference evidence="1 2" key="1">
    <citation type="submission" date="2020-08" db="EMBL/GenBank/DDBJ databases">
        <title>Genomic Encyclopedia of Type Strains, Phase IV (KMG-IV): sequencing the most valuable type-strain genomes for metagenomic binning, comparative biology and taxonomic classification.</title>
        <authorList>
            <person name="Goeker M."/>
        </authorList>
    </citation>
    <scope>NUCLEOTIDE SEQUENCE [LARGE SCALE GENOMIC DNA]</scope>
    <source>
        <strain evidence="1 2">DSM 100211</strain>
    </source>
</reference>
<comment type="caution">
    <text evidence="1">The sequence shown here is derived from an EMBL/GenBank/DDBJ whole genome shotgun (WGS) entry which is preliminary data.</text>
</comment>
<accession>A0A7W6D4X2</accession>
<sequence length="204" mass="22184">MSIRIPASSLATEVLPDLPQGGVRPAAVALAPLPPLPVPSGVPVLEPGKLFTVINDTRSRAWCGPTAVAAITGAPVSLVRDCFRLARFGSHWRDRPRSPPIMGTRDREVEHAMRSLGFHGHWQTVPGNPTLAAFLESRQGLLRSHPTIVCVTRHYVAVSGWLFCDTFTEGQVVDADDAPRRSKRVKRVFVVTGRSAAMADIPRK</sequence>
<keyword evidence="2" id="KW-1185">Reference proteome</keyword>
<dbReference type="Proteomes" id="UP000574761">
    <property type="component" value="Unassembled WGS sequence"/>
</dbReference>
<dbReference type="RefSeq" id="WP_183800318.1">
    <property type="nucleotide sequence ID" value="NZ_JACIEE010000002.1"/>
</dbReference>
<dbReference type="EMBL" id="JACIEE010000002">
    <property type="protein sequence ID" value="MBB3975954.1"/>
    <property type="molecule type" value="Genomic_DNA"/>
</dbReference>
<name>A0A7W6D4X2_9HYPH</name>
<dbReference type="AlphaFoldDB" id="A0A7W6D4X2"/>
<gene>
    <name evidence="1" type="ORF">GGQ64_001141</name>
</gene>
<evidence type="ECO:0000313" key="1">
    <source>
        <dbReference type="EMBL" id="MBB3975954.1"/>
    </source>
</evidence>
<evidence type="ECO:0008006" key="3">
    <source>
        <dbReference type="Google" id="ProtNLM"/>
    </source>
</evidence>
<protein>
    <recommendedName>
        <fullName evidence="3">Peptidase C39-like domain-containing protein</fullName>
    </recommendedName>
</protein>